<dbReference type="PROSITE" id="PS00061">
    <property type="entry name" value="ADH_SHORT"/>
    <property type="match status" value="1"/>
</dbReference>
<dbReference type="PRINTS" id="PR00080">
    <property type="entry name" value="SDRFAMILY"/>
</dbReference>
<evidence type="ECO:0000256" key="1">
    <source>
        <dbReference type="ARBA" id="ARBA00006484"/>
    </source>
</evidence>
<sequence length="260" mass="27356">MPQAAPIVSLEGRTVVVTGAGQGIGKALTELAVDLGANVVAVDLNAETLHAALASLPAGRVLEVVGSVVDPELATRAVSDAIGRFGAVHGLVNNAGITRPAMIEKMTRQQWQDVIDVHLTGTFFWTQAVGRHMLERARSGDATGGSIVNISSDAGRKGAIGQINYAAAKAGMLGMTMTAAREWSKHNIRSNSICFGVVETPMTEVVRGDKFRDGMLAQIPMGRWAQPEEVVKTVCFLLSDGASYITGQHLAVNGGFHISL</sequence>
<gene>
    <name evidence="4" type="ORF">HQN59_10170</name>
</gene>
<dbReference type="InterPro" id="IPR057326">
    <property type="entry name" value="KR_dom"/>
</dbReference>
<evidence type="ECO:0000256" key="2">
    <source>
        <dbReference type="ARBA" id="ARBA00023002"/>
    </source>
</evidence>
<dbReference type="GO" id="GO:0016616">
    <property type="term" value="F:oxidoreductase activity, acting on the CH-OH group of donors, NAD or NADP as acceptor"/>
    <property type="evidence" value="ECO:0007669"/>
    <property type="project" value="TreeGrafter"/>
</dbReference>
<feature type="domain" description="Ketoreductase" evidence="3">
    <location>
        <begin position="13"/>
        <end position="201"/>
    </location>
</feature>
<dbReference type="Pfam" id="PF13561">
    <property type="entry name" value="adh_short_C2"/>
    <property type="match status" value="1"/>
</dbReference>
<accession>A0A7Y6NMW1</accession>
<dbReference type="SUPFAM" id="SSF51735">
    <property type="entry name" value="NAD(P)-binding Rossmann-fold domains"/>
    <property type="match status" value="1"/>
</dbReference>
<evidence type="ECO:0000313" key="4">
    <source>
        <dbReference type="EMBL" id="NUZ06128.1"/>
    </source>
</evidence>
<dbReference type="InterPro" id="IPR002347">
    <property type="entry name" value="SDR_fam"/>
</dbReference>
<name>A0A7Y6NMW1_9BURK</name>
<protein>
    <submittedName>
        <fullName evidence="4">SDR family oxidoreductase</fullName>
    </submittedName>
</protein>
<dbReference type="GO" id="GO:0030497">
    <property type="term" value="P:fatty acid elongation"/>
    <property type="evidence" value="ECO:0007669"/>
    <property type="project" value="TreeGrafter"/>
</dbReference>
<dbReference type="InterPro" id="IPR020904">
    <property type="entry name" value="Sc_DH/Rdtase_CS"/>
</dbReference>
<dbReference type="InterPro" id="IPR036291">
    <property type="entry name" value="NAD(P)-bd_dom_sf"/>
</dbReference>
<comment type="similarity">
    <text evidence="1">Belongs to the short-chain dehydrogenases/reductases (SDR) family.</text>
</comment>
<reference evidence="4 5" key="1">
    <citation type="submission" date="2020-06" db="EMBL/GenBank/DDBJ databases">
        <title>Schlegella sp. ID0723 isolated from air conditioner.</title>
        <authorList>
            <person name="Kim D.Y."/>
            <person name="Kim D.-U."/>
        </authorList>
    </citation>
    <scope>NUCLEOTIDE SEQUENCE [LARGE SCALE GENOMIC DNA]</scope>
    <source>
        <strain evidence="4 5">ID0723</strain>
    </source>
</reference>
<dbReference type="PANTHER" id="PTHR42760:SF40">
    <property type="entry name" value="3-OXOACYL-[ACYL-CARRIER-PROTEIN] REDUCTASE, CHLOROPLASTIC"/>
    <property type="match status" value="1"/>
</dbReference>
<dbReference type="Proteomes" id="UP000529637">
    <property type="component" value="Unassembled WGS sequence"/>
</dbReference>
<dbReference type="SMART" id="SM00822">
    <property type="entry name" value="PKS_KR"/>
    <property type="match status" value="1"/>
</dbReference>
<dbReference type="PRINTS" id="PR00081">
    <property type="entry name" value="GDHRDH"/>
</dbReference>
<dbReference type="AlphaFoldDB" id="A0A7Y6NMW1"/>
<dbReference type="PANTHER" id="PTHR42760">
    <property type="entry name" value="SHORT-CHAIN DEHYDROGENASES/REDUCTASES FAMILY MEMBER"/>
    <property type="match status" value="1"/>
</dbReference>
<comment type="caution">
    <text evidence="4">The sequence shown here is derived from an EMBL/GenBank/DDBJ whole genome shotgun (WGS) entry which is preliminary data.</text>
</comment>
<dbReference type="FunFam" id="3.40.50.720:FF:000173">
    <property type="entry name" value="3-oxoacyl-[acyl-carrier protein] reductase"/>
    <property type="match status" value="1"/>
</dbReference>
<dbReference type="RefSeq" id="WP_176068811.1">
    <property type="nucleotide sequence ID" value="NZ_JABWMJ010000004.1"/>
</dbReference>
<organism evidence="4 5">
    <name type="scientific">Piscinibacter koreensis</name>
    <dbReference type="NCBI Taxonomy" id="2742824"/>
    <lineage>
        <taxon>Bacteria</taxon>
        <taxon>Pseudomonadati</taxon>
        <taxon>Pseudomonadota</taxon>
        <taxon>Betaproteobacteria</taxon>
        <taxon>Burkholderiales</taxon>
        <taxon>Sphaerotilaceae</taxon>
        <taxon>Piscinibacter</taxon>
    </lineage>
</organism>
<keyword evidence="5" id="KW-1185">Reference proteome</keyword>
<keyword evidence="2" id="KW-0560">Oxidoreductase</keyword>
<dbReference type="EMBL" id="JABWMJ010000004">
    <property type="protein sequence ID" value="NUZ06128.1"/>
    <property type="molecule type" value="Genomic_DNA"/>
</dbReference>
<evidence type="ECO:0000313" key="5">
    <source>
        <dbReference type="Proteomes" id="UP000529637"/>
    </source>
</evidence>
<proteinExistence type="inferred from homology"/>
<evidence type="ECO:0000259" key="3">
    <source>
        <dbReference type="SMART" id="SM00822"/>
    </source>
</evidence>
<dbReference type="Gene3D" id="3.40.50.720">
    <property type="entry name" value="NAD(P)-binding Rossmann-like Domain"/>
    <property type="match status" value="1"/>
</dbReference>